<dbReference type="Proteomes" id="UP001642540">
    <property type="component" value="Unassembled WGS sequence"/>
</dbReference>
<protein>
    <recommendedName>
        <fullName evidence="5">sphinganine-1-phosphate aldolase</fullName>
        <ecNumber evidence="5">4.1.2.27</ecNumber>
    </recommendedName>
    <alternativeName>
        <fullName evidence="6">Sphingosine-1-phosphate aldolase</fullName>
    </alternativeName>
</protein>
<dbReference type="InterPro" id="IPR050477">
    <property type="entry name" value="GrpII_AminoAcid_Decarb"/>
</dbReference>
<dbReference type="Gene3D" id="3.90.1150.10">
    <property type="entry name" value="Aspartate Aminotransferase, domain 1"/>
    <property type="match status" value="1"/>
</dbReference>
<dbReference type="Pfam" id="PF00282">
    <property type="entry name" value="Pyridoxal_deC"/>
    <property type="match status" value="1"/>
</dbReference>
<comment type="cofactor">
    <cofactor evidence="1 7">
        <name>pyridoxal 5'-phosphate</name>
        <dbReference type="ChEBI" id="CHEBI:597326"/>
    </cofactor>
</comment>
<name>A0ABP1QRR9_9HEXA</name>
<keyword evidence="3 7" id="KW-0456">Lyase</keyword>
<dbReference type="Gene3D" id="3.40.640.10">
    <property type="entry name" value="Type I PLP-dependent aspartate aminotransferase-like (Major domain)"/>
    <property type="match status" value="1"/>
</dbReference>
<evidence type="ECO:0000256" key="7">
    <source>
        <dbReference type="RuleBase" id="RU000382"/>
    </source>
</evidence>
<dbReference type="PANTHER" id="PTHR42735">
    <property type="match status" value="1"/>
</dbReference>
<proteinExistence type="inferred from homology"/>
<dbReference type="EC" id="4.1.2.27" evidence="5"/>
<evidence type="ECO:0000256" key="1">
    <source>
        <dbReference type="ARBA" id="ARBA00001933"/>
    </source>
</evidence>
<evidence type="ECO:0000313" key="8">
    <source>
        <dbReference type="EMBL" id="CAL8106412.1"/>
    </source>
</evidence>
<dbReference type="InterPro" id="IPR002129">
    <property type="entry name" value="PyrdxlP-dep_de-COase"/>
</dbReference>
<dbReference type="InterPro" id="IPR015421">
    <property type="entry name" value="PyrdxlP-dep_Trfase_major"/>
</dbReference>
<comment type="caution">
    <text evidence="8">The sequence shown here is derived from an EMBL/GenBank/DDBJ whole genome shotgun (WGS) entry which is preliminary data.</text>
</comment>
<sequence>MSGAEALEITVRQLRNVKDTVNSLLPYQPVILVGGTAIAVHGIHCIIARIPNDGALAGLQRLLFRNLRKIPAVKRKVDEEVKKAEKVMKHDIKTLYQGDNSECIFITDLPSAGLSTQDILEKIKDYSKLGSYKWGDGAVSGTVYHGGEDLTQLNTEVYRLCAWTNPLHPDVFPGVCKMEAEIVRIGAALFHGGPTCCGTMTSGGTESIILAVKAYRDWAMTERGILYPEIIVPVTGHAAFDKAAHILNLRIKHVPIDEDTCTVNVKKMKSMITRSTIMLVGSAPAFPHGCIDDIQSIAALGRKYNIPVHVDACLGGFLLAFMPAAGHPIPPFDFNVPGVTSISADTHKYGYAPKGSSLLMFSEKKFKEYQHFTQADWPGGLYASPTIAGSRPGVLIAGCWASLLHFGYKGYVDATKKIIDTARQIEKELRKIDGISVMGRPQVSVIALTSKVFDIYRLQGGLGKKGWSLNALQFPPSIHFCLTYCQTAPGVAERFVKDVKELTAEIMKNPGAPSSGAAAIYGSSQTVPDRSLVGALTGKFIDLLYETNFDEEDEKHQNGSAKLQK</sequence>
<gene>
    <name evidence="8" type="ORF">ODALV1_LOCUS12350</name>
</gene>
<keyword evidence="2 7" id="KW-0663">Pyridoxal phosphate</keyword>
<accession>A0ABP1QRR9</accession>
<dbReference type="EMBL" id="CAXLJM020000038">
    <property type="protein sequence ID" value="CAL8106412.1"/>
    <property type="molecule type" value="Genomic_DNA"/>
</dbReference>
<dbReference type="Gene3D" id="6.10.140.2150">
    <property type="match status" value="1"/>
</dbReference>
<dbReference type="SUPFAM" id="SSF53383">
    <property type="entry name" value="PLP-dependent transferases"/>
    <property type="match status" value="1"/>
</dbReference>
<organism evidence="8 9">
    <name type="scientific">Orchesella dallaii</name>
    <dbReference type="NCBI Taxonomy" id="48710"/>
    <lineage>
        <taxon>Eukaryota</taxon>
        <taxon>Metazoa</taxon>
        <taxon>Ecdysozoa</taxon>
        <taxon>Arthropoda</taxon>
        <taxon>Hexapoda</taxon>
        <taxon>Collembola</taxon>
        <taxon>Entomobryomorpha</taxon>
        <taxon>Entomobryoidea</taxon>
        <taxon>Orchesellidae</taxon>
        <taxon>Orchesellinae</taxon>
        <taxon>Orchesella</taxon>
    </lineage>
</organism>
<evidence type="ECO:0000256" key="6">
    <source>
        <dbReference type="ARBA" id="ARBA00042568"/>
    </source>
</evidence>
<evidence type="ECO:0000256" key="2">
    <source>
        <dbReference type="ARBA" id="ARBA00022898"/>
    </source>
</evidence>
<evidence type="ECO:0000256" key="3">
    <source>
        <dbReference type="ARBA" id="ARBA00023239"/>
    </source>
</evidence>
<dbReference type="InterPro" id="IPR015424">
    <property type="entry name" value="PyrdxlP-dep_Trfase"/>
</dbReference>
<dbReference type="PANTHER" id="PTHR42735:SF6">
    <property type="entry name" value="SPHINGOSINE-1-PHOSPHATE LYASE 1"/>
    <property type="match status" value="1"/>
</dbReference>
<evidence type="ECO:0000256" key="5">
    <source>
        <dbReference type="ARBA" id="ARBA00038965"/>
    </source>
</evidence>
<keyword evidence="9" id="KW-1185">Reference proteome</keyword>
<comment type="similarity">
    <text evidence="4">Belongs to the group II decarboxylase family. Sphingosine-1-phosphate lyase subfamily.</text>
</comment>
<dbReference type="InterPro" id="IPR015422">
    <property type="entry name" value="PyrdxlP-dep_Trfase_small"/>
</dbReference>
<evidence type="ECO:0000313" key="9">
    <source>
        <dbReference type="Proteomes" id="UP001642540"/>
    </source>
</evidence>
<reference evidence="8 9" key="1">
    <citation type="submission" date="2024-08" db="EMBL/GenBank/DDBJ databases">
        <authorList>
            <person name="Cucini C."/>
            <person name="Frati F."/>
        </authorList>
    </citation>
    <scope>NUCLEOTIDE SEQUENCE [LARGE SCALE GENOMIC DNA]</scope>
</reference>
<evidence type="ECO:0000256" key="4">
    <source>
        <dbReference type="ARBA" id="ARBA00038302"/>
    </source>
</evidence>